<dbReference type="STRING" id="451379.A0A0N5AU28"/>
<evidence type="ECO:0000256" key="1">
    <source>
        <dbReference type="SAM" id="Phobius"/>
    </source>
</evidence>
<keyword evidence="2" id="KW-1185">Reference proteome</keyword>
<dbReference type="Gene3D" id="1.20.1050.130">
    <property type="match status" value="1"/>
</dbReference>
<evidence type="ECO:0000313" key="3">
    <source>
        <dbReference type="WBParaSite" id="SMUV_0000835001-mRNA-1"/>
    </source>
</evidence>
<dbReference type="Proteomes" id="UP000046393">
    <property type="component" value="Unplaced"/>
</dbReference>
<keyword evidence="1" id="KW-1133">Transmembrane helix</keyword>
<feature type="transmembrane region" description="Helical" evidence="1">
    <location>
        <begin position="71"/>
        <end position="93"/>
    </location>
</feature>
<sequence>MTPVLPNFDVAPVPGDIVLCLCNEDRQWLNVLAKLGSHRGVTYTGELVNESAVKGVFNVIVNYSATSKLKLIVLFYLIAIMKFIGSITGLVSFSKSTALQLAGVDFWLLTADKLVSNQVSIEDICRLLSNNLSSSDFLGAQYVPNITDVVMFSLVDGQTNVSNNVELWLKRMRKLLN</sequence>
<protein>
    <submittedName>
        <fullName evidence="3">Crinkler (CRN) family protein</fullName>
    </submittedName>
</protein>
<reference evidence="3" key="1">
    <citation type="submission" date="2017-02" db="UniProtKB">
        <authorList>
            <consortium name="WormBaseParasite"/>
        </authorList>
    </citation>
    <scope>IDENTIFICATION</scope>
</reference>
<dbReference type="WBParaSite" id="SMUV_0000835001-mRNA-1">
    <property type="protein sequence ID" value="SMUV_0000835001-mRNA-1"/>
    <property type="gene ID" value="SMUV_0000835001"/>
</dbReference>
<organism evidence="2 3">
    <name type="scientific">Syphacia muris</name>
    <dbReference type="NCBI Taxonomy" id="451379"/>
    <lineage>
        <taxon>Eukaryota</taxon>
        <taxon>Metazoa</taxon>
        <taxon>Ecdysozoa</taxon>
        <taxon>Nematoda</taxon>
        <taxon>Chromadorea</taxon>
        <taxon>Rhabditida</taxon>
        <taxon>Spirurina</taxon>
        <taxon>Oxyuridomorpha</taxon>
        <taxon>Oxyuroidea</taxon>
        <taxon>Oxyuridae</taxon>
        <taxon>Syphacia</taxon>
    </lineage>
</organism>
<keyword evidence="1" id="KW-0812">Transmembrane</keyword>
<proteinExistence type="predicted"/>
<dbReference type="AlphaFoldDB" id="A0A0N5AU28"/>
<evidence type="ECO:0000313" key="2">
    <source>
        <dbReference type="Proteomes" id="UP000046393"/>
    </source>
</evidence>
<keyword evidence="1" id="KW-0472">Membrane</keyword>
<name>A0A0N5AU28_9BILA</name>
<accession>A0A0N5AU28</accession>